<organism evidence="4 5">
    <name type="scientific">Umezakia ovalisporum FSS-62</name>
    <dbReference type="NCBI Taxonomy" id="2971776"/>
    <lineage>
        <taxon>Bacteria</taxon>
        <taxon>Bacillati</taxon>
        <taxon>Cyanobacteriota</taxon>
        <taxon>Cyanophyceae</taxon>
        <taxon>Nostocales</taxon>
        <taxon>Nodulariaceae</taxon>
        <taxon>Umezakia</taxon>
    </lineage>
</organism>
<dbReference type="RefSeq" id="WP_280649902.1">
    <property type="nucleotide sequence ID" value="NZ_JANQDL010000091.1"/>
</dbReference>
<proteinExistence type="predicted"/>
<dbReference type="PANTHER" id="PTHR36700">
    <property type="entry name" value="CRISPR SYSTEM CMR SUBUNIT CMR4"/>
    <property type="match status" value="1"/>
</dbReference>
<dbReference type="InterPro" id="IPR005537">
    <property type="entry name" value="RAMP_III_fam"/>
</dbReference>
<comment type="caution">
    <text evidence="4">The sequence shown here is derived from an EMBL/GenBank/DDBJ whole genome shotgun (WGS) entry which is preliminary data.</text>
</comment>
<reference evidence="4 5" key="1">
    <citation type="journal article" date="2023" name="J. Phycol.">
        <title>Chrysosporum ovalisporum is synonymous with the true-branching cyanobacterium Umezakia natans (Nostocales/Aphanizomenonaceae).</title>
        <authorList>
            <person name="McGregor G.B."/>
            <person name="Sendall B.C."/>
            <person name="Niiyama Y."/>
            <person name="Tuji A."/>
            <person name="Willis A."/>
        </authorList>
    </citation>
    <scope>NUCLEOTIDE SEQUENCE [LARGE SCALE GENOMIC DNA]</scope>
    <source>
        <strain evidence="4 5">FSS-62</strain>
    </source>
</reference>
<evidence type="ECO:0000313" key="4">
    <source>
        <dbReference type="EMBL" id="MDH6064718.1"/>
    </source>
</evidence>
<name>A0AA43H0A1_9CYAN</name>
<dbReference type="Pfam" id="PF03787">
    <property type="entry name" value="RAMPs"/>
    <property type="match status" value="1"/>
</dbReference>
<protein>
    <submittedName>
        <fullName evidence="4">Type III-B CRISPR module RAMP protein Cmr4</fullName>
    </submittedName>
</protein>
<evidence type="ECO:0000256" key="2">
    <source>
        <dbReference type="SAM" id="MobiDB-lite"/>
    </source>
</evidence>
<evidence type="ECO:0000313" key="5">
    <source>
        <dbReference type="Proteomes" id="UP001159370"/>
    </source>
</evidence>
<dbReference type="NCBIfam" id="TIGR02580">
    <property type="entry name" value="cas_RAMP_Cmr4"/>
    <property type="match status" value="1"/>
</dbReference>
<dbReference type="GO" id="GO:0051607">
    <property type="term" value="P:defense response to virus"/>
    <property type="evidence" value="ECO:0007669"/>
    <property type="project" value="UniProtKB-KW"/>
</dbReference>
<dbReference type="EMBL" id="JANQDL010000091">
    <property type="protein sequence ID" value="MDH6064718.1"/>
    <property type="molecule type" value="Genomic_DNA"/>
</dbReference>
<dbReference type="AlphaFoldDB" id="A0AA43H0A1"/>
<evidence type="ECO:0000259" key="3">
    <source>
        <dbReference type="Pfam" id="PF03787"/>
    </source>
</evidence>
<sequence>MKTNLSYLYLLSPLHTGGATQEGNIVGIAREVHTDLPYIPGAGLRGRVRASTPEKQQKFLWGNTLEDVQQNGDDNLTQGTIWIGDAAILWFPIPSLSHGIVWITSQFLLRRWLRLHNQSLSLPCPNSFSGGNGEQLYLKDAIFEARELHLWSDWKKYIPQDNEITTTINKALVMSDQDCKVLIQTSLWKQVRVNLNQGKTLADNAGFRYEEAIPPETLMYFPWGITTTANGNGDTAGNQLRQIFSQQDIIWQFGGQESLGRGLVELWTPKLTSRKTETPVTENTQVPISPTPPLQRPRRPNR</sequence>
<feature type="region of interest" description="Disordered" evidence="2">
    <location>
        <begin position="275"/>
        <end position="302"/>
    </location>
</feature>
<keyword evidence="1" id="KW-0051">Antiviral defense</keyword>
<dbReference type="Proteomes" id="UP001159370">
    <property type="component" value="Unassembled WGS sequence"/>
</dbReference>
<feature type="compositionally biased region" description="Polar residues" evidence="2">
    <location>
        <begin position="278"/>
        <end position="288"/>
    </location>
</feature>
<accession>A0AA43H0A1</accession>
<gene>
    <name evidence="4" type="primary">cmr4</name>
    <name evidence="4" type="ORF">NWP23_13325</name>
</gene>
<dbReference type="InterPro" id="IPR013410">
    <property type="entry name" value="CRISPR-assoc_RAMP_Cmr4"/>
</dbReference>
<feature type="domain" description="CRISPR type III-associated protein" evidence="3">
    <location>
        <begin position="8"/>
        <end position="265"/>
    </location>
</feature>
<dbReference type="PANTHER" id="PTHR36700:SF1">
    <property type="entry name" value="CRISPR SYSTEM CMR SUBUNIT CMR4"/>
    <property type="match status" value="1"/>
</dbReference>
<evidence type="ECO:0000256" key="1">
    <source>
        <dbReference type="ARBA" id="ARBA00023118"/>
    </source>
</evidence>